<proteinExistence type="predicted"/>
<dbReference type="SMART" id="SM00635">
    <property type="entry name" value="BID_2"/>
    <property type="match status" value="1"/>
</dbReference>
<dbReference type="SUPFAM" id="SSF52058">
    <property type="entry name" value="L domain-like"/>
    <property type="match status" value="2"/>
</dbReference>
<dbReference type="InterPro" id="IPR003343">
    <property type="entry name" value="Big_2"/>
</dbReference>
<evidence type="ECO:0000313" key="4">
    <source>
        <dbReference type="EMBL" id="SUO04428.1"/>
    </source>
</evidence>
<dbReference type="InterPro" id="IPR013783">
    <property type="entry name" value="Ig-like_fold"/>
</dbReference>
<feature type="region of interest" description="Disordered" evidence="1">
    <location>
        <begin position="505"/>
        <end position="537"/>
    </location>
</feature>
<dbReference type="Gene3D" id="2.60.40.10">
    <property type="entry name" value="Immunoglobulins"/>
    <property type="match status" value="1"/>
</dbReference>
<protein>
    <submittedName>
        <fullName evidence="4">LPXTG-motif cell wall anchor domain protein</fullName>
    </submittedName>
</protein>
<dbReference type="Gene3D" id="2.60.40.1080">
    <property type="match status" value="1"/>
</dbReference>
<organism evidence="4 5">
    <name type="scientific">Faecalicoccus pleomorphus</name>
    <dbReference type="NCBI Taxonomy" id="1323"/>
    <lineage>
        <taxon>Bacteria</taxon>
        <taxon>Bacillati</taxon>
        <taxon>Bacillota</taxon>
        <taxon>Erysipelotrichia</taxon>
        <taxon>Erysipelotrichales</taxon>
        <taxon>Erysipelotrichaceae</taxon>
        <taxon>Faecalicoccus</taxon>
    </lineage>
</organism>
<evidence type="ECO:0000259" key="3">
    <source>
        <dbReference type="SMART" id="SM00635"/>
    </source>
</evidence>
<sequence length="569" mass="60556">MSKKLTSVVIPSSVTSIGKNAFRANRSLRQVSISGNISVISQGAFAYCTSLSSITLPEGVKEIANDAFNNCTSLSTVDLPQSLYKIGSNAFADCDALTTLTLPDNITSLTSTSFERSIQLKVNKGSTTIEAIGTKYNYQEIDPEVYPISIGLNEDEKELVQGDTFQLRLNSYSGDATNTDLIWTTDNDAVATVDENGLVTAVNEGTAIITATSVGKNEGQDAPAFATCTIHVEGVEGDYVYTVNQGNVTITDYRGDDKDLVIPSTIAQKPVTEIGSYSFWSNDEMTSVVIPEGVVKIGDYAFNGNDNLSKITLPGTLKTIGARAFYGTAMEEITIPDGVTSIGREAFNTCHNLVRVKLPQSLTSLCPNAFNSCNQLTEITLPNNITYVGTNALKGIDTIYVQAGSKTQQTLDKAKISYTAFTKPSLITNTVPVLHVQDVTMQVGDCFDPMNGVSATDAEDGNLTDKVVVSGSIEPGKAGKYQLTYSVTDSQGASASKTITVTVQDKQNNQESDQKEESSLAQKPASHKNTDKAKGTNTATSFGAKLASVAGVVSVLSAGILVVLKRRQS</sequence>
<keyword evidence="5" id="KW-1185">Reference proteome</keyword>
<dbReference type="Pfam" id="PF16403">
    <property type="entry name" value="Bact_surface_Ig-like"/>
    <property type="match status" value="1"/>
</dbReference>
<evidence type="ECO:0000256" key="2">
    <source>
        <dbReference type="SAM" id="Phobius"/>
    </source>
</evidence>
<dbReference type="OrthoDB" id="2036332at2"/>
<evidence type="ECO:0000313" key="5">
    <source>
        <dbReference type="Proteomes" id="UP000255523"/>
    </source>
</evidence>
<dbReference type="Pfam" id="PF13306">
    <property type="entry name" value="LRR_5"/>
    <property type="match status" value="2"/>
</dbReference>
<evidence type="ECO:0000256" key="1">
    <source>
        <dbReference type="SAM" id="MobiDB-lite"/>
    </source>
</evidence>
<feature type="transmembrane region" description="Helical" evidence="2">
    <location>
        <begin position="542"/>
        <end position="564"/>
    </location>
</feature>
<feature type="domain" description="BIG2" evidence="3">
    <location>
        <begin position="144"/>
        <end position="223"/>
    </location>
</feature>
<accession>A0A380LKP8</accession>
<dbReference type="AlphaFoldDB" id="A0A380LKP8"/>
<dbReference type="Gene3D" id="3.40.50.12480">
    <property type="match status" value="1"/>
</dbReference>
<dbReference type="InterPro" id="IPR026906">
    <property type="entry name" value="LRR_5"/>
</dbReference>
<dbReference type="SUPFAM" id="SSF49373">
    <property type="entry name" value="Invasin/intimin cell-adhesion fragments"/>
    <property type="match status" value="1"/>
</dbReference>
<keyword evidence="2" id="KW-0812">Transmembrane</keyword>
<keyword evidence="2" id="KW-0472">Membrane</keyword>
<dbReference type="PANTHER" id="PTHR45661">
    <property type="entry name" value="SURFACE ANTIGEN"/>
    <property type="match status" value="1"/>
</dbReference>
<dbReference type="InterPro" id="IPR008964">
    <property type="entry name" value="Invasin/intimin_cell_adhesion"/>
</dbReference>
<name>A0A380LKP8_9FIRM</name>
<keyword evidence="2" id="KW-1133">Transmembrane helix</keyword>
<dbReference type="InterPro" id="IPR032675">
    <property type="entry name" value="LRR_dom_sf"/>
</dbReference>
<gene>
    <name evidence="4" type="ORF">NCTC11087_01342</name>
</gene>
<dbReference type="Gene3D" id="3.80.10.10">
    <property type="entry name" value="Ribonuclease Inhibitor"/>
    <property type="match status" value="2"/>
</dbReference>
<dbReference type="Proteomes" id="UP000255523">
    <property type="component" value="Unassembled WGS sequence"/>
</dbReference>
<dbReference type="InterPro" id="IPR053139">
    <property type="entry name" value="Surface_bspA-like"/>
</dbReference>
<dbReference type="Pfam" id="PF02368">
    <property type="entry name" value="Big_2"/>
    <property type="match status" value="1"/>
</dbReference>
<reference evidence="4 5" key="1">
    <citation type="submission" date="2018-06" db="EMBL/GenBank/DDBJ databases">
        <authorList>
            <consortium name="Pathogen Informatics"/>
            <person name="Doyle S."/>
        </authorList>
    </citation>
    <scope>NUCLEOTIDE SEQUENCE [LARGE SCALE GENOMIC DNA]</scope>
    <source>
        <strain evidence="4 5">NCTC11087</strain>
    </source>
</reference>
<dbReference type="EMBL" id="UHFX01000003">
    <property type="protein sequence ID" value="SUO04428.1"/>
    <property type="molecule type" value="Genomic_DNA"/>
</dbReference>
<dbReference type="PANTHER" id="PTHR45661:SF3">
    <property type="entry name" value="IG-LIKE DOMAIN-CONTAINING PROTEIN"/>
    <property type="match status" value="1"/>
</dbReference>
<dbReference type="InterPro" id="IPR032179">
    <property type="entry name" value="Cry22Aa_Ig-like"/>
</dbReference>